<evidence type="ECO:0000256" key="8">
    <source>
        <dbReference type="SAM" id="MobiDB-lite"/>
    </source>
</evidence>
<dbReference type="Pfam" id="PF21289">
    <property type="entry name" value="EDC4_C"/>
    <property type="match status" value="1"/>
</dbReference>
<dbReference type="FunCoup" id="A0A7R8US74">
    <property type="interactions" value="1568"/>
</dbReference>
<dbReference type="GO" id="GO:0000932">
    <property type="term" value="C:P-body"/>
    <property type="evidence" value="ECO:0007669"/>
    <property type="project" value="UniProtKB-SubCell"/>
</dbReference>
<dbReference type="InterPro" id="IPR032401">
    <property type="entry name" value="EDC4_WD40"/>
</dbReference>
<evidence type="ECO:0000256" key="2">
    <source>
        <dbReference type="ARBA" id="ARBA00009639"/>
    </source>
</evidence>
<dbReference type="Gene3D" id="6.10.140.270">
    <property type="match status" value="1"/>
</dbReference>
<dbReference type="Gene3D" id="1.10.220.100">
    <property type="entry name" value="conserved c-terminal region of ge- 1"/>
    <property type="match status" value="1"/>
</dbReference>
<evidence type="ECO:0000256" key="5">
    <source>
        <dbReference type="ARBA" id="ARBA00022737"/>
    </source>
</evidence>
<gene>
    <name evidence="11" type="ORF">HERILL_LOCUS8863</name>
</gene>
<keyword evidence="12" id="KW-1185">Reference proteome</keyword>
<dbReference type="InterPro" id="IPR036322">
    <property type="entry name" value="WD40_repeat_dom_sf"/>
</dbReference>
<evidence type="ECO:0000313" key="11">
    <source>
        <dbReference type="EMBL" id="CAD7086064.1"/>
    </source>
</evidence>
<evidence type="ECO:0000256" key="4">
    <source>
        <dbReference type="ARBA" id="ARBA00022574"/>
    </source>
</evidence>
<dbReference type="InterPro" id="IPR001680">
    <property type="entry name" value="WD40_rpt"/>
</dbReference>
<evidence type="ECO:0000256" key="6">
    <source>
        <dbReference type="ARBA" id="ARBA00023054"/>
    </source>
</evidence>
<dbReference type="FunFam" id="2.130.10.10:FF:001414">
    <property type="entry name" value="Enhancer of mRNA-decapping protein 4 homolog"/>
    <property type="match status" value="1"/>
</dbReference>
<dbReference type="GO" id="GO:0031087">
    <property type="term" value="P:deadenylation-independent decapping of nuclear-transcribed mRNA"/>
    <property type="evidence" value="ECO:0007669"/>
    <property type="project" value="InterPro"/>
</dbReference>
<evidence type="ECO:0000256" key="7">
    <source>
        <dbReference type="SAM" id="Coils"/>
    </source>
</evidence>
<dbReference type="SMART" id="SM00320">
    <property type="entry name" value="WD40"/>
    <property type="match status" value="3"/>
</dbReference>
<dbReference type="Gene3D" id="2.130.10.10">
    <property type="entry name" value="YVTN repeat-like/Quinoprotein amine dehydrogenase"/>
    <property type="match status" value="1"/>
</dbReference>
<keyword evidence="5" id="KW-0677">Repeat</keyword>
<keyword evidence="3" id="KW-0963">Cytoplasm</keyword>
<feature type="compositionally biased region" description="Polar residues" evidence="8">
    <location>
        <begin position="10"/>
        <end position="29"/>
    </location>
</feature>
<reference evidence="11 12" key="1">
    <citation type="submission" date="2020-11" db="EMBL/GenBank/DDBJ databases">
        <authorList>
            <person name="Wallbank WR R."/>
            <person name="Pardo Diaz C."/>
            <person name="Kozak K."/>
            <person name="Martin S."/>
            <person name="Jiggins C."/>
            <person name="Moest M."/>
            <person name="Warren A I."/>
            <person name="Generalovic N T."/>
            <person name="Byers J.R.P. K."/>
            <person name="Montejo-Kovacevich G."/>
            <person name="Yen C E."/>
        </authorList>
    </citation>
    <scope>NUCLEOTIDE SEQUENCE [LARGE SCALE GENOMIC DNA]</scope>
</reference>
<feature type="coiled-coil region" evidence="7">
    <location>
        <begin position="764"/>
        <end position="815"/>
    </location>
</feature>
<keyword evidence="6 7" id="KW-0175">Coiled coil</keyword>
<feature type="compositionally biased region" description="Polar residues" evidence="8">
    <location>
        <begin position="645"/>
        <end position="661"/>
    </location>
</feature>
<evidence type="ECO:0000256" key="1">
    <source>
        <dbReference type="ARBA" id="ARBA00004201"/>
    </source>
</evidence>
<dbReference type="OrthoDB" id="21128at2759"/>
<name>A0A7R8US74_HERIL</name>
<evidence type="ECO:0008006" key="13">
    <source>
        <dbReference type="Google" id="ProtNLM"/>
    </source>
</evidence>
<evidence type="ECO:0000313" key="12">
    <source>
        <dbReference type="Proteomes" id="UP000594454"/>
    </source>
</evidence>
<evidence type="ECO:0000256" key="3">
    <source>
        <dbReference type="ARBA" id="ARBA00022490"/>
    </source>
</evidence>
<dbReference type="Proteomes" id="UP000594454">
    <property type="component" value="Chromosome 3"/>
</dbReference>
<feature type="region of interest" description="Disordered" evidence="8">
    <location>
        <begin position="1"/>
        <end position="32"/>
    </location>
</feature>
<keyword evidence="4" id="KW-0853">WD repeat</keyword>
<dbReference type="InParanoid" id="A0A7R8US74"/>
<evidence type="ECO:0000259" key="9">
    <source>
        <dbReference type="Pfam" id="PF16529"/>
    </source>
</evidence>
<dbReference type="InterPro" id="IPR049404">
    <property type="entry name" value="EDC4_C"/>
</dbReference>
<dbReference type="InterPro" id="IPR044938">
    <property type="entry name" value="EDC4_C_sf"/>
</dbReference>
<dbReference type="InterPro" id="IPR015943">
    <property type="entry name" value="WD40/YVTN_repeat-like_dom_sf"/>
</dbReference>
<dbReference type="AlphaFoldDB" id="A0A7R8US74"/>
<accession>A0A7R8US74</accession>
<dbReference type="PANTHER" id="PTHR15598">
    <property type="entry name" value="ENHANCER OF MRNA-DECAPPING PROTEIN 4"/>
    <property type="match status" value="1"/>
</dbReference>
<dbReference type="EMBL" id="LR899011">
    <property type="protein sequence ID" value="CAD7086064.1"/>
    <property type="molecule type" value="Genomic_DNA"/>
</dbReference>
<evidence type="ECO:0000259" key="10">
    <source>
        <dbReference type="Pfam" id="PF21289"/>
    </source>
</evidence>
<feature type="domain" description="Enhancer of mRNA-decapping protein 4 WD40 repeat region" evidence="9">
    <location>
        <begin position="68"/>
        <end position="389"/>
    </location>
</feature>
<dbReference type="InterPro" id="IPR045152">
    <property type="entry name" value="EDC4-like"/>
</dbReference>
<comment type="similarity">
    <text evidence="2">Belongs to the WD repeat EDC4 family.</text>
</comment>
<dbReference type="PANTHER" id="PTHR15598:SF5">
    <property type="entry name" value="ENHANCER OF MRNA-DECAPPING PROTEIN 4"/>
    <property type="match status" value="1"/>
</dbReference>
<feature type="domain" description="Enhancer of mRNA-decapping protein 4 C-terminal" evidence="10">
    <location>
        <begin position="1092"/>
        <end position="1209"/>
    </location>
</feature>
<sequence length="1222" mass="137771">MPVGYRRSRSPTQTEPATEQPATMSSSLSKDTRPSQAIKFFGDEDNQCYEITESDIVVYGTKSRSDHGSSKVKLKNIVDYKWEVKNYPGHLIAVHLDGKCVAYVIKVNNKMSGGEGMVRVISGEKRALIKGMTGEVYDIQFAHNEKQRILACAEASMLHIYKVDVLPDNLVCNLLLEIEDPLLNYIPKYDKVSWCPYVPDEASDTDDDASQLLVWSRGNCCHCFNINTVLSSYGNGRHSASSITEGALKLMDNAIIVTWVALSPDGTTLSVGSDDGYIRFYQVYFHEKEPRCLHQWNPHNGKPISSFFFLDNLTKTSADAYWKYALTGANRNTEFKIWDCGTWDCLQILSLRSNETDNLSFIADIDRTASYLIVSSVETSVAYVIQLINDVISTEKTDEDDFEKNANGKSPTEIVNRDDANKKVSVFMKSISEFPLSSPMLSFSIVDASVRKYKCQETESLLAEDLDDYDEENATYCVVVHMFVVQPKSVQDCHIIYQPTVSETAEVGSSLSSGGNYVDVLLDSSGQWNPEEPIAPEKTLEKTEFESFSAKSYIKASKSPKPPLTVPQKSSHPVNLMTPDSFNTMSSETKQTEAVSSEVMSTILMLASVTNSSNANQKSIENMNILNLVNNKVIEDREQQKHQRTNNSQNEFSDSNDNSGQHVCDRLPSGGSSPSREVQQILSINDYMIPQQNKSFYSEKSTTNDNVQRTDVENGSAFGERKFEKNAAKSAGNHKEWSEFSNLPNIPIKHAVQSNQSKADLSDSSELKDVNSKLDRLINQMQNQSLHISELKAELAQVKKQNAELMDNVKRTQYNAEFKTSKLVEDCFGRLEKEHKQRWESLISTRNAQNRELKESVMHLLNQFLFNQFPEKQSNMLTSEVQKQITSVIMAKLDVIEQHFQNEISQKLTTTDKILKENIAQVCRSKNIIDAFGNSVVAGVQNGLQNAYVHSMSNTLIPAYEKSSREMFKQLHETFSLGIKEVMEQFDSYLCQIQPMKAKFDDMWGKIENFHKYLDTVLVEQRANGNNNCIEIKKELKSLESNIVRVVTDIIQKEVRKNFETQAASLEDSVLSAVRSQAHTPAPSMYDVQDQIKFLLFQGQINKAFHQALIANDLTLVEYTLEKADHKAVFHPCVLEQTVLLSLIQQISADMDNHTAIKQQYLSDAICNLTHNDPITKEHAPRVLRELYKNCQNFLANYPKSTLSTGVKMAMMAITGMVPKVL</sequence>
<organism evidence="11 12">
    <name type="scientific">Hermetia illucens</name>
    <name type="common">Black soldier fly</name>
    <dbReference type="NCBI Taxonomy" id="343691"/>
    <lineage>
        <taxon>Eukaryota</taxon>
        <taxon>Metazoa</taxon>
        <taxon>Ecdysozoa</taxon>
        <taxon>Arthropoda</taxon>
        <taxon>Hexapoda</taxon>
        <taxon>Insecta</taxon>
        <taxon>Pterygota</taxon>
        <taxon>Neoptera</taxon>
        <taxon>Endopterygota</taxon>
        <taxon>Diptera</taxon>
        <taxon>Brachycera</taxon>
        <taxon>Stratiomyomorpha</taxon>
        <taxon>Stratiomyidae</taxon>
        <taxon>Hermetiinae</taxon>
        <taxon>Hermetia</taxon>
    </lineage>
</organism>
<dbReference type="FunFam" id="1.10.220.100:FF:000001">
    <property type="entry name" value="Enhancer of mRNA-decapping protein 4"/>
    <property type="match status" value="1"/>
</dbReference>
<dbReference type="SUPFAM" id="SSF50978">
    <property type="entry name" value="WD40 repeat-like"/>
    <property type="match status" value="1"/>
</dbReference>
<comment type="subcellular location">
    <subcellularLocation>
        <location evidence="1">Cytoplasm</location>
        <location evidence="1">P-body</location>
    </subcellularLocation>
</comment>
<feature type="region of interest" description="Disordered" evidence="8">
    <location>
        <begin position="638"/>
        <end position="676"/>
    </location>
</feature>
<protein>
    <recommendedName>
        <fullName evidence="13">Enhancer of mRNA-decapping protein 4</fullName>
    </recommendedName>
</protein>
<dbReference type="Pfam" id="PF16529">
    <property type="entry name" value="Ge1_WD40"/>
    <property type="match status" value="1"/>
</dbReference>
<proteinExistence type="inferred from homology"/>